<keyword evidence="5 10" id="KW-0812">Transmembrane</keyword>
<evidence type="ECO:0000256" key="2">
    <source>
        <dbReference type="ARBA" id="ARBA00022448"/>
    </source>
</evidence>
<evidence type="ECO:0000256" key="6">
    <source>
        <dbReference type="ARBA" id="ARBA00022970"/>
    </source>
</evidence>
<dbReference type="EnsemblBacteria" id="ACZ19658">
    <property type="protein sequence ID" value="ACZ19658"/>
    <property type="gene ID" value="Taci_1428"/>
</dbReference>
<keyword evidence="2" id="KW-0813">Transport</keyword>
<keyword evidence="12" id="KW-1185">Reference proteome</keyword>
<dbReference type="CDD" id="cd06582">
    <property type="entry name" value="TM_PBP1_LivH_like"/>
    <property type="match status" value="1"/>
</dbReference>
<evidence type="ECO:0000313" key="12">
    <source>
        <dbReference type="Proteomes" id="UP000002030"/>
    </source>
</evidence>
<evidence type="ECO:0000256" key="4">
    <source>
        <dbReference type="ARBA" id="ARBA00022519"/>
    </source>
</evidence>
<evidence type="ECO:0000256" key="10">
    <source>
        <dbReference type="SAM" id="Phobius"/>
    </source>
</evidence>
<dbReference type="PANTHER" id="PTHR11795">
    <property type="entry name" value="BRANCHED-CHAIN AMINO ACID TRANSPORT SYSTEM PERMEASE PROTEIN LIVH"/>
    <property type="match status" value="1"/>
</dbReference>
<dbReference type="GO" id="GO:1903806">
    <property type="term" value="P:L-isoleucine import across plasma membrane"/>
    <property type="evidence" value="ECO:0007669"/>
    <property type="project" value="TreeGrafter"/>
</dbReference>
<dbReference type="Proteomes" id="UP000002030">
    <property type="component" value="Chromosome"/>
</dbReference>
<feature type="transmembrane region" description="Helical" evidence="10">
    <location>
        <begin position="6"/>
        <end position="27"/>
    </location>
</feature>
<dbReference type="GO" id="GO:0005886">
    <property type="term" value="C:plasma membrane"/>
    <property type="evidence" value="ECO:0007669"/>
    <property type="project" value="UniProtKB-SubCell"/>
</dbReference>
<evidence type="ECO:0000256" key="8">
    <source>
        <dbReference type="ARBA" id="ARBA00023136"/>
    </source>
</evidence>
<feature type="transmembrane region" description="Helical" evidence="10">
    <location>
        <begin position="255"/>
        <end position="276"/>
    </location>
</feature>
<reference evidence="11 12" key="1">
    <citation type="journal article" date="2009" name="Stand. Genomic Sci.">
        <title>Complete genome sequence of Thermanaerovibrio acidaminovorans type strain (Su883).</title>
        <authorList>
            <person name="Chovatia M."/>
            <person name="Sikorski J."/>
            <person name="Schroder M."/>
            <person name="Lapidus A."/>
            <person name="Nolan M."/>
            <person name="Tice H."/>
            <person name="Glavina Del Rio T."/>
            <person name="Copeland A."/>
            <person name="Cheng J.F."/>
            <person name="Lucas S."/>
            <person name="Chen F."/>
            <person name="Bruce D."/>
            <person name="Goodwin L."/>
            <person name="Pitluck S."/>
            <person name="Ivanova N."/>
            <person name="Mavromatis K."/>
            <person name="Ovchinnikova G."/>
            <person name="Pati A."/>
            <person name="Chen A."/>
            <person name="Palaniappan K."/>
            <person name="Land M."/>
            <person name="Hauser L."/>
            <person name="Chang Y.J."/>
            <person name="Jeffries C.D."/>
            <person name="Chain P."/>
            <person name="Saunders E."/>
            <person name="Detter J.C."/>
            <person name="Brettin T."/>
            <person name="Rohde M."/>
            <person name="Goker M."/>
            <person name="Spring S."/>
            <person name="Bristow J."/>
            <person name="Markowitz V."/>
            <person name="Hugenholtz P."/>
            <person name="Kyrpides N.C."/>
            <person name="Klenk H.P."/>
            <person name="Eisen J.A."/>
        </authorList>
    </citation>
    <scope>NUCLEOTIDE SEQUENCE [LARGE SCALE GENOMIC DNA]</scope>
    <source>
        <strain evidence="12">ATCC 49978 / DSM 6589 / Su883</strain>
    </source>
</reference>
<dbReference type="eggNOG" id="COG0559">
    <property type="taxonomic scope" value="Bacteria"/>
</dbReference>
<feature type="transmembrane region" description="Helical" evidence="10">
    <location>
        <begin position="191"/>
        <end position="213"/>
    </location>
</feature>
<dbReference type="Pfam" id="PF02653">
    <property type="entry name" value="BPD_transp_2"/>
    <property type="match status" value="1"/>
</dbReference>
<keyword evidence="4" id="KW-0997">Cell inner membrane</keyword>
<feature type="transmembrane region" description="Helical" evidence="10">
    <location>
        <begin position="34"/>
        <end position="53"/>
    </location>
</feature>
<keyword evidence="3" id="KW-1003">Cell membrane</keyword>
<comment type="subcellular location">
    <subcellularLocation>
        <location evidence="1">Cell membrane</location>
        <topology evidence="1">Multi-pass membrane protein</topology>
    </subcellularLocation>
</comment>
<feature type="transmembrane region" description="Helical" evidence="10">
    <location>
        <begin position="93"/>
        <end position="114"/>
    </location>
</feature>
<feature type="transmembrane region" description="Helical" evidence="10">
    <location>
        <begin position="134"/>
        <end position="159"/>
    </location>
</feature>
<dbReference type="GO" id="GO:0015808">
    <property type="term" value="P:L-alanine transport"/>
    <property type="evidence" value="ECO:0007669"/>
    <property type="project" value="TreeGrafter"/>
</dbReference>
<dbReference type="STRING" id="525903.Taci_1428"/>
<gene>
    <name evidence="11" type="ordered locus">Taci_1428</name>
</gene>
<keyword evidence="6" id="KW-0029">Amino-acid transport</keyword>
<evidence type="ECO:0000256" key="7">
    <source>
        <dbReference type="ARBA" id="ARBA00022989"/>
    </source>
</evidence>
<evidence type="ECO:0000313" key="11">
    <source>
        <dbReference type="EMBL" id="ACZ19658.1"/>
    </source>
</evidence>
<evidence type="ECO:0000256" key="5">
    <source>
        <dbReference type="ARBA" id="ARBA00022692"/>
    </source>
</evidence>
<sequence>MFLQTLITGLSVGGVYALMALGYSLVFSVLNFSNFAHGAVIMLGAYMGLGLAMRLNLGLGLVVALSAVGAGVIGILNEKLAYSAIRRKGSPSLYLMISAMGCAVLLENLVYATIGSRFYSFPEFFPRTSVHLLGASISLMDLWAFGFSLLAIWGLNLFLTRSRTGMAIRAAVQDMTMCAVMGVNVDRLISVVFFLAGLFGGISGVFLGIKYLVYPTMGWVTNKAYIAAVIGGLGSLPGALVGGILLGLLETFVSTYVSSVMRDVFSFGLLVVLLLVRPNGLMGRRSAERI</sequence>
<dbReference type="PATRIC" id="fig|525903.6.peg.1428"/>
<evidence type="ECO:0000256" key="9">
    <source>
        <dbReference type="ARBA" id="ARBA00037998"/>
    </source>
</evidence>
<dbReference type="InterPro" id="IPR052157">
    <property type="entry name" value="BCAA_transport_permease"/>
</dbReference>
<name>D1B6L7_THEAS</name>
<evidence type="ECO:0000256" key="3">
    <source>
        <dbReference type="ARBA" id="ARBA00022475"/>
    </source>
</evidence>
<proteinExistence type="inferred from homology"/>
<feature type="transmembrane region" description="Helical" evidence="10">
    <location>
        <begin position="225"/>
        <end position="249"/>
    </location>
</feature>
<dbReference type="GO" id="GO:0015192">
    <property type="term" value="F:L-phenylalanine transmembrane transporter activity"/>
    <property type="evidence" value="ECO:0007669"/>
    <property type="project" value="TreeGrafter"/>
</dbReference>
<dbReference type="GO" id="GO:0042941">
    <property type="term" value="P:D-alanine transmembrane transport"/>
    <property type="evidence" value="ECO:0007669"/>
    <property type="project" value="TreeGrafter"/>
</dbReference>
<dbReference type="AlphaFoldDB" id="D1B6L7"/>
<dbReference type="PANTHER" id="PTHR11795:SF371">
    <property type="entry name" value="HIGH-AFFINITY BRANCHED-CHAIN AMINO ACID TRANSPORT SYSTEM PERMEASE PROTEIN LIVH"/>
    <property type="match status" value="1"/>
</dbReference>
<accession>D1B6L7</accession>
<protein>
    <submittedName>
        <fullName evidence="11">Inner-membrane translocator</fullName>
    </submittedName>
</protein>
<keyword evidence="7 10" id="KW-1133">Transmembrane helix</keyword>
<dbReference type="HOGENOM" id="CLU_039929_3_1_0"/>
<dbReference type="EMBL" id="CP001818">
    <property type="protein sequence ID" value="ACZ19658.1"/>
    <property type="molecule type" value="Genomic_DNA"/>
</dbReference>
<keyword evidence="8 10" id="KW-0472">Membrane</keyword>
<evidence type="ECO:0000256" key="1">
    <source>
        <dbReference type="ARBA" id="ARBA00004651"/>
    </source>
</evidence>
<feature type="transmembrane region" description="Helical" evidence="10">
    <location>
        <begin position="59"/>
        <end position="81"/>
    </location>
</feature>
<dbReference type="RefSeq" id="WP_012870169.1">
    <property type="nucleotide sequence ID" value="NC_013522.1"/>
</dbReference>
<dbReference type="InterPro" id="IPR001851">
    <property type="entry name" value="ABC_transp_permease"/>
</dbReference>
<organism evidence="11 12">
    <name type="scientific">Thermanaerovibrio acidaminovorans (strain ATCC 49978 / DSM 6589 / Su883)</name>
    <name type="common">Selenomonas acidaminovorans</name>
    <dbReference type="NCBI Taxonomy" id="525903"/>
    <lineage>
        <taxon>Bacteria</taxon>
        <taxon>Thermotogati</taxon>
        <taxon>Synergistota</taxon>
        <taxon>Synergistia</taxon>
        <taxon>Synergistales</taxon>
        <taxon>Synergistaceae</taxon>
        <taxon>Thermanaerovibrio</taxon>
    </lineage>
</organism>
<dbReference type="GO" id="GO:0015190">
    <property type="term" value="F:L-leucine transmembrane transporter activity"/>
    <property type="evidence" value="ECO:0007669"/>
    <property type="project" value="TreeGrafter"/>
</dbReference>
<dbReference type="OrthoDB" id="2085at2"/>
<dbReference type="GO" id="GO:0005304">
    <property type="term" value="F:L-valine transmembrane transporter activity"/>
    <property type="evidence" value="ECO:0007669"/>
    <property type="project" value="TreeGrafter"/>
</dbReference>
<comment type="similarity">
    <text evidence="9">Belongs to the binding-protein-dependent transport system permease family. LivHM subfamily.</text>
</comment>
<dbReference type="KEGG" id="tai:Taci_1428"/>
<dbReference type="GO" id="GO:0015188">
    <property type="term" value="F:L-isoleucine transmembrane transporter activity"/>
    <property type="evidence" value="ECO:0007669"/>
    <property type="project" value="TreeGrafter"/>
</dbReference>